<dbReference type="SUPFAM" id="SSF51569">
    <property type="entry name" value="Aldolase"/>
    <property type="match status" value="1"/>
</dbReference>
<evidence type="ECO:0000313" key="6">
    <source>
        <dbReference type="Proteomes" id="UP000053611"/>
    </source>
</evidence>
<reference evidence="5 6" key="1">
    <citation type="submission" date="2015-03" db="EMBL/GenBank/DDBJ databases">
        <title>Genomics and transcriptomics of the oil-accumulating basidiomycete yeast T. oleaginosus allow insights into substrate utilization and the diverse evolutionary trajectories of mating systems in fungi.</title>
        <authorList>
            <consortium name="DOE Joint Genome Institute"/>
            <person name="Kourist R."/>
            <person name="Kracht O."/>
            <person name="Bracharz F."/>
            <person name="Lipzen A."/>
            <person name="Nolan M."/>
            <person name="Ohm R."/>
            <person name="Grigoriev I."/>
            <person name="Sun S."/>
            <person name="Heitman J."/>
            <person name="Bruck T."/>
            <person name="Nowrousian M."/>
        </authorList>
    </citation>
    <scope>NUCLEOTIDE SEQUENCE [LARGE SCALE GENOMIC DNA]</scope>
    <source>
        <strain evidence="5 6">IBC0246</strain>
    </source>
</reference>
<accession>A0A0J0XVP6</accession>
<dbReference type="PANTHER" id="PTHR12128">
    <property type="entry name" value="DIHYDRODIPICOLINATE SYNTHASE"/>
    <property type="match status" value="1"/>
</dbReference>
<dbReference type="GO" id="GO:0008840">
    <property type="term" value="F:4-hydroxy-tetrahydrodipicolinate synthase activity"/>
    <property type="evidence" value="ECO:0007669"/>
    <property type="project" value="TreeGrafter"/>
</dbReference>
<sequence length="344" mass="35795">MASKNNSEAKESRVLRAGVWAPIPAFMDESEELDIPTFQAHVVALARAGMQPVVNGSMGEAHHLTAEERTGLIRAAREALDRAGLEDTVIIGGTGGNSTRATIALCKSAAEAGADVAIVIPPGYFAGALSKAAIKTFFADVATASPIPVMIYNYPGAAGGLDMDSDTIVEIARENANICGVKLTCGAVGKLTRIAGGTQPSALAKYPRAAAVAPEFITLGGFADFLLPTVGAGRGHGAIMGLGNVYPRSIVKLMSLALKEQAGVITKEEKEEALRLQDLCAGADAAFAKAGIAGTKWWLKTHSGKGSARVRRPLLETTEEAGSALQADPAIQAFWEVEQSLARE</sequence>
<dbReference type="Pfam" id="PF00701">
    <property type="entry name" value="DHDPS"/>
    <property type="match status" value="1"/>
</dbReference>
<dbReference type="PIRSF" id="PIRSF001365">
    <property type="entry name" value="DHDPS"/>
    <property type="match status" value="1"/>
</dbReference>
<dbReference type="CDD" id="cd00408">
    <property type="entry name" value="DHDPS-like"/>
    <property type="match status" value="1"/>
</dbReference>
<evidence type="ECO:0000256" key="1">
    <source>
        <dbReference type="ARBA" id="ARBA00023239"/>
    </source>
</evidence>
<dbReference type="AlphaFoldDB" id="A0A0J0XVP6"/>
<feature type="active site" description="Schiff-base intermediate with substrate" evidence="3">
    <location>
        <position position="182"/>
    </location>
</feature>
<dbReference type="InterPro" id="IPR013785">
    <property type="entry name" value="Aldolase_TIM"/>
</dbReference>
<evidence type="ECO:0000256" key="4">
    <source>
        <dbReference type="PIRSR" id="PIRSR001365-2"/>
    </source>
</evidence>
<dbReference type="InterPro" id="IPR002220">
    <property type="entry name" value="DapA-like"/>
</dbReference>
<keyword evidence="6" id="KW-1185">Reference proteome</keyword>
<evidence type="ECO:0000313" key="5">
    <source>
        <dbReference type="EMBL" id="KLT45136.1"/>
    </source>
</evidence>
<feature type="active site" description="Proton donor/acceptor" evidence="3">
    <location>
        <position position="152"/>
    </location>
</feature>
<organism evidence="5 6">
    <name type="scientific">Cutaneotrichosporon oleaginosum</name>
    <dbReference type="NCBI Taxonomy" id="879819"/>
    <lineage>
        <taxon>Eukaryota</taxon>
        <taxon>Fungi</taxon>
        <taxon>Dikarya</taxon>
        <taxon>Basidiomycota</taxon>
        <taxon>Agaricomycotina</taxon>
        <taxon>Tremellomycetes</taxon>
        <taxon>Trichosporonales</taxon>
        <taxon>Trichosporonaceae</taxon>
        <taxon>Cutaneotrichosporon</taxon>
    </lineage>
</organism>
<keyword evidence="1 2" id="KW-0456">Lyase</keyword>
<dbReference type="SMART" id="SM01130">
    <property type="entry name" value="DHDPS"/>
    <property type="match status" value="1"/>
</dbReference>
<dbReference type="STRING" id="879819.A0A0J0XVP6"/>
<name>A0A0J0XVP6_9TREE</name>
<evidence type="ECO:0000256" key="3">
    <source>
        <dbReference type="PIRSR" id="PIRSR001365-1"/>
    </source>
</evidence>
<comment type="similarity">
    <text evidence="2">Belongs to the DapA family.</text>
</comment>
<dbReference type="Gene3D" id="3.20.20.70">
    <property type="entry name" value="Aldolase class I"/>
    <property type="match status" value="1"/>
</dbReference>
<feature type="binding site" evidence="4">
    <location>
        <position position="239"/>
    </location>
    <ligand>
        <name>pyruvate</name>
        <dbReference type="ChEBI" id="CHEBI:15361"/>
    </ligand>
</feature>
<dbReference type="Proteomes" id="UP000053611">
    <property type="component" value="Unassembled WGS sequence"/>
</dbReference>
<gene>
    <name evidence="5" type="ORF">CC85DRAFT_256159</name>
</gene>
<dbReference type="GeneID" id="28981305"/>
<protein>
    <submittedName>
        <fullName evidence="5">Aldolase</fullName>
    </submittedName>
</protein>
<dbReference type="OrthoDB" id="191315at2759"/>
<dbReference type="PANTHER" id="PTHR12128:SF66">
    <property type="entry name" value="4-HYDROXY-2-OXOGLUTARATE ALDOLASE, MITOCHONDRIAL"/>
    <property type="match status" value="1"/>
</dbReference>
<dbReference type="RefSeq" id="XP_018281627.1">
    <property type="nucleotide sequence ID" value="XM_018420702.1"/>
</dbReference>
<evidence type="ECO:0000256" key="2">
    <source>
        <dbReference type="PIRNR" id="PIRNR001365"/>
    </source>
</evidence>
<dbReference type="EMBL" id="KQ087183">
    <property type="protein sequence ID" value="KLT45136.1"/>
    <property type="molecule type" value="Genomic_DNA"/>
</dbReference>
<proteinExistence type="inferred from homology"/>